<dbReference type="EMBL" id="JACHJS010000001">
    <property type="protein sequence ID" value="MBB4969283.1"/>
    <property type="molecule type" value="Genomic_DNA"/>
</dbReference>
<name>A0A7W7T9Z2_9PSEU</name>
<sequence>MSGASARRFPTVERPMPVRHLGWCPGAGTCRGVVPGCCFFFVHLLEGKTATAVGPVDCVDNPRPPSSRPSRGCGQTGGCTRGQLGAPGDNSAAVHSHPQIRRVVPGCIPGCGAGCPRVLHRAGVARISSKVCRFLPVDRIFEQSDLCGRPAAALVGHPAPGCGDAGHPGADESAPGCGGGTVPGCAPGCAAVRNARRAPSPRGRGRAPVDGARRGQGVWRACCLMRDVSSWTWS</sequence>
<accession>A0A7W7T9Z2</accession>
<evidence type="ECO:0000313" key="2">
    <source>
        <dbReference type="Proteomes" id="UP000542674"/>
    </source>
</evidence>
<keyword evidence="2" id="KW-1185">Reference proteome</keyword>
<proteinExistence type="predicted"/>
<dbReference type="Proteomes" id="UP000542674">
    <property type="component" value="Unassembled WGS sequence"/>
</dbReference>
<organism evidence="1 2">
    <name type="scientific">Saccharothrix violaceirubra</name>
    <dbReference type="NCBI Taxonomy" id="413306"/>
    <lineage>
        <taxon>Bacteria</taxon>
        <taxon>Bacillati</taxon>
        <taxon>Actinomycetota</taxon>
        <taxon>Actinomycetes</taxon>
        <taxon>Pseudonocardiales</taxon>
        <taxon>Pseudonocardiaceae</taxon>
        <taxon>Saccharothrix</taxon>
    </lineage>
</organism>
<evidence type="ECO:0000313" key="1">
    <source>
        <dbReference type="EMBL" id="MBB4969283.1"/>
    </source>
</evidence>
<protein>
    <submittedName>
        <fullName evidence="1">Uncharacterized protein</fullName>
    </submittedName>
</protein>
<gene>
    <name evidence="1" type="ORF">F4559_006642</name>
</gene>
<dbReference type="AlphaFoldDB" id="A0A7W7T9Z2"/>
<reference evidence="1 2" key="1">
    <citation type="submission" date="2020-08" db="EMBL/GenBank/DDBJ databases">
        <title>Sequencing the genomes of 1000 actinobacteria strains.</title>
        <authorList>
            <person name="Klenk H.-P."/>
        </authorList>
    </citation>
    <scope>NUCLEOTIDE SEQUENCE [LARGE SCALE GENOMIC DNA]</scope>
    <source>
        <strain evidence="1 2">DSM 45084</strain>
    </source>
</reference>
<comment type="caution">
    <text evidence="1">The sequence shown here is derived from an EMBL/GenBank/DDBJ whole genome shotgun (WGS) entry which is preliminary data.</text>
</comment>